<organism evidence="1">
    <name type="scientific">Siphoviridae sp. ctnPP24</name>
    <dbReference type="NCBI Taxonomy" id="2825662"/>
    <lineage>
        <taxon>Viruses</taxon>
        <taxon>Duplodnaviria</taxon>
        <taxon>Heunggongvirae</taxon>
        <taxon>Uroviricota</taxon>
        <taxon>Caudoviricetes</taxon>
    </lineage>
</organism>
<name>A0A8S5TZ68_9CAUD</name>
<protein>
    <submittedName>
        <fullName evidence="1">Uncharacterized protein</fullName>
    </submittedName>
</protein>
<dbReference type="EMBL" id="BK015962">
    <property type="protein sequence ID" value="DAF87501.1"/>
    <property type="molecule type" value="Genomic_DNA"/>
</dbReference>
<accession>A0A8S5TZ68</accession>
<evidence type="ECO:0000313" key="1">
    <source>
        <dbReference type="EMBL" id="DAF87501.1"/>
    </source>
</evidence>
<sequence length="362" mass="42491">MALDYTLKTQEERLECVRETIAATSQEKLDANYLRVMTDYLLFAADRNQTKKEKKKERSIITKNREATVNKRQISFEEMVENMENGEDGIYALVNNDKNQILDNKDSISEEDLENIPGMREFDSIITSLKRQFLSATGKQRYYLKKQIIETYQQMYLLKQSVKGWPAKSKVSAQLKNMAHMDLSEKIYFDSRGYPVSNGVISLFNPVHISFLLTYYSSIKQECYTDLNCDMHWELLDFENLIEQTFKSKDQTTAMLYDLLIWKIDGKSNDEICGMMEKEYGVSHTAQYFSTLWRKKIPKMIAEQAQKNYVMWYYTNVEYGQWKKCGKCGKTKLAHPLFFSKNNSAKDGFYSTCRECRKSKKK</sequence>
<reference evidence="1" key="1">
    <citation type="journal article" date="2021" name="Proc. Natl. Acad. Sci. U.S.A.">
        <title>A Catalog of Tens of Thousands of Viruses from Human Metagenomes Reveals Hidden Associations with Chronic Diseases.</title>
        <authorList>
            <person name="Tisza M.J."/>
            <person name="Buck C.B."/>
        </authorList>
    </citation>
    <scope>NUCLEOTIDE SEQUENCE</scope>
    <source>
        <strain evidence="1">CtnPP24</strain>
    </source>
</reference>
<proteinExistence type="predicted"/>